<dbReference type="PANTHER" id="PTHR12674:SF2">
    <property type="entry name" value="PREFOLDIN SUBUNIT 5"/>
    <property type="match status" value="1"/>
</dbReference>
<evidence type="ECO:0000313" key="8">
    <source>
        <dbReference type="EMBL" id="PWB85300.1"/>
    </source>
</evidence>
<proteinExistence type="inferred from homology"/>
<comment type="caution">
    <text evidence="8">The sequence shown here is derived from an EMBL/GenBank/DDBJ whole genome shotgun (WGS) entry which is preliminary data.</text>
</comment>
<comment type="subunit">
    <text evidence="2 7">Heterohexamer of two alpha and four beta subunits.</text>
</comment>
<dbReference type="PANTHER" id="PTHR12674">
    <property type="entry name" value="PREFOLDIN SUBUNIT 5"/>
    <property type="match status" value="1"/>
</dbReference>
<evidence type="ECO:0000256" key="1">
    <source>
        <dbReference type="ARBA" id="ARBA00010048"/>
    </source>
</evidence>
<evidence type="ECO:0000256" key="7">
    <source>
        <dbReference type="HAMAP-Rule" id="MF_00308"/>
    </source>
</evidence>
<accession>A0A315Y6S7</accession>
<dbReference type="SUPFAM" id="SSF46579">
    <property type="entry name" value="Prefoldin"/>
    <property type="match status" value="1"/>
</dbReference>
<dbReference type="RefSeq" id="WP_116592787.1">
    <property type="nucleotide sequence ID" value="NZ_MZGS01000028.1"/>
</dbReference>
<dbReference type="EMBL" id="MZGS01000028">
    <property type="protein sequence ID" value="PWB85300.1"/>
    <property type="molecule type" value="Genomic_DNA"/>
</dbReference>
<organism evidence="8 9">
    <name type="scientific">Methanobrevibacter thaueri</name>
    <dbReference type="NCBI Taxonomy" id="190975"/>
    <lineage>
        <taxon>Archaea</taxon>
        <taxon>Methanobacteriati</taxon>
        <taxon>Methanobacteriota</taxon>
        <taxon>Methanomada group</taxon>
        <taxon>Methanobacteria</taxon>
        <taxon>Methanobacteriales</taxon>
        <taxon>Methanobacteriaceae</taxon>
        <taxon>Methanobrevibacter</taxon>
    </lineage>
</organism>
<evidence type="ECO:0000256" key="6">
    <source>
        <dbReference type="ARBA" id="ARBA00044231"/>
    </source>
</evidence>
<evidence type="ECO:0000313" key="9">
    <source>
        <dbReference type="Proteomes" id="UP000251717"/>
    </source>
</evidence>
<dbReference type="GO" id="GO:0051082">
    <property type="term" value="F:unfolded protein binding"/>
    <property type="evidence" value="ECO:0007669"/>
    <property type="project" value="UniProtKB-UniRule"/>
</dbReference>
<comment type="similarity">
    <text evidence="1">Belongs to the prefoldin subunit alpha family.</text>
</comment>
<dbReference type="InterPro" id="IPR011599">
    <property type="entry name" value="PFD_alpha_archaea"/>
</dbReference>
<dbReference type="Proteomes" id="UP000251717">
    <property type="component" value="Unassembled WGS sequence"/>
</dbReference>
<dbReference type="Pfam" id="PF02996">
    <property type="entry name" value="Prefoldin"/>
    <property type="match status" value="1"/>
</dbReference>
<name>A0A315Y6S7_9EURY</name>
<keyword evidence="9" id="KW-1185">Reference proteome</keyword>
<dbReference type="GO" id="GO:0016272">
    <property type="term" value="C:prefoldin complex"/>
    <property type="evidence" value="ECO:0007669"/>
    <property type="project" value="UniProtKB-UniRule"/>
</dbReference>
<evidence type="ECO:0000256" key="4">
    <source>
        <dbReference type="ARBA" id="ARBA00025077"/>
    </source>
</evidence>
<dbReference type="CDD" id="cd23160">
    <property type="entry name" value="Prefoldin_alpha_GimC"/>
    <property type="match status" value="1"/>
</dbReference>
<evidence type="ECO:0000256" key="5">
    <source>
        <dbReference type="ARBA" id="ARBA00044156"/>
    </source>
</evidence>
<reference evidence="8 9" key="1">
    <citation type="submission" date="2017-03" db="EMBL/GenBank/DDBJ databases">
        <title>Genome sequence of Methanobrevibacter thaueri.</title>
        <authorList>
            <person name="Poehlein A."/>
            <person name="Seedorf H."/>
            <person name="Daniel R."/>
        </authorList>
    </citation>
    <scope>NUCLEOTIDE SEQUENCE [LARGE SCALE GENOMIC DNA]</scope>
    <source>
        <strain evidence="8 9">DSM 11995</strain>
    </source>
</reference>
<comment type="function">
    <text evidence="4 7">Molecular chaperone capable of stabilizing a range of proteins. Seems to fulfill an ATP-independent, HSP70-like function in archaeal de novo protein folding.</text>
</comment>
<evidence type="ECO:0000256" key="3">
    <source>
        <dbReference type="ARBA" id="ARBA00023186"/>
    </source>
</evidence>
<keyword evidence="7" id="KW-0963">Cytoplasm</keyword>
<keyword evidence="3 7" id="KW-0143">Chaperone</keyword>
<dbReference type="GO" id="GO:0005737">
    <property type="term" value="C:cytoplasm"/>
    <property type="evidence" value="ECO:0007669"/>
    <property type="project" value="UniProtKB-SubCell"/>
</dbReference>
<dbReference type="OrthoDB" id="10045at2157"/>
<comment type="subcellular location">
    <subcellularLocation>
        <location evidence="7">Cytoplasm</location>
    </subcellularLocation>
</comment>
<dbReference type="HAMAP" id="MF_00308">
    <property type="entry name" value="PfdA"/>
    <property type="match status" value="1"/>
</dbReference>
<dbReference type="InterPro" id="IPR004127">
    <property type="entry name" value="Prefoldin_subunit_alpha"/>
</dbReference>
<comment type="similarity">
    <text evidence="7">Belongs to the prefoldin alpha subunit family.</text>
</comment>
<dbReference type="Gene3D" id="1.10.287.370">
    <property type="match status" value="1"/>
</dbReference>
<protein>
    <recommendedName>
        <fullName evidence="5 7">Prefoldin subunit alpha</fullName>
    </recommendedName>
    <alternativeName>
        <fullName evidence="6 7">GimC subunit alpha</fullName>
    </alternativeName>
</protein>
<dbReference type="GO" id="GO:0006457">
    <property type="term" value="P:protein folding"/>
    <property type="evidence" value="ECO:0007669"/>
    <property type="project" value="UniProtKB-UniRule"/>
</dbReference>
<sequence>MEDQQRLNSLLNEINVYRQQAELIQQQIELIQASIAEVDALFNTLDDIEGKESVEAFVPVGAGSFVKGELKSTDEIIVSIGAGLAVKKDAAGAREIISGQKEELKESMDKMLANLQQVTDIAGNLQAQAEQIAAAAQGNMTQMG</sequence>
<dbReference type="InterPro" id="IPR009053">
    <property type="entry name" value="Prefoldin"/>
</dbReference>
<dbReference type="AlphaFoldDB" id="A0A315Y6S7"/>
<evidence type="ECO:0000256" key="2">
    <source>
        <dbReference type="ARBA" id="ARBA00011716"/>
    </source>
</evidence>
<dbReference type="NCBIfam" id="TIGR00293">
    <property type="entry name" value="prefoldin subunit alpha"/>
    <property type="match status" value="1"/>
</dbReference>
<gene>
    <name evidence="7 8" type="primary">pfdA</name>
    <name evidence="8" type="ORF">MBBTH_18990</name>
</gene>